<sequence length="454" mass="47255">MPIDAAAMAAAGVTKSPGVGIAVATTGSFIQNRFTASSDYLAKQGLDIRTLEGARRAATDQKLFDEAKTYGETRALFIALMDGLSAHMAGKQLVESPIGNALVQISAPAAMAMAGEAAAQTASGQDPDLNAILLKGLGALVKSAAQQAGEAGFKAIGEGLAKAQVAMRNQAMLRQLSEQASVSKIRRQQPEVFRGLVDNVTQGTPAEYVYIPIERFVDTLKSNGADPWQIARGLKGMTRAEYDAALLSGGDLRIRTSAFVTDLSSTKEGTALMPDMKFNPLGMTTEKANEFVAQAMGKIQEIADEAVRQGFTAPDEPSRRANEAAPAGREQAGAPAASSTKTATDPTPATGSQGLNALSSEKATASPPDKADSVASNSVKRPAVDGGKETVSLPPSAAKDTLMDSASPSALVPSKIAVTPVFTPSEKIDVPLRDGHQYGPSIPRSKKAHIPRPE</sequence>
<protein>
    <submittedName>
        <fullName evidence="2">Uncharacterized protein</fullName>
    </submittedName>
</protein>
<evidence type="ECO:0000256" key="1">
    <source>
        <dbReference type="SAM" id="MobiDB-lite"/>
    </source>
</evidence>
<evidence type="ECO:0000313" key="3">
    <source>
        <dbReference type="Proteomes" id="UP000231070"/>
    </source>
</evidence>
<keyword evidence="3" id="KW-1185">Reference proteome</keyword>
<organism evidence="2 3">
    <name type="scientific">Pleomorphomonas carboxyditropha</name>
    <dbReference type="NCBI Taxonomy" id="2023338"/>
    <lineage>
        <taxon>Bacteria</taxon>
        <taxon>Pseudomonadati</taxon>
        <taxon>Pseudomonadota</taxon>
        <taxon>Alphaproteobacteria</taxon>
        <taxon>Hyphomicrobiales</taxon>
        <taxon>Pleomorphomonadaceae</taxon>
        <taxon>Pleomorphomonas</taxon>
    </lineage>
</organism>
<feature type="compositionally biased region" description="Basic and acidic residues" evidence="1">
    <location>
        <begin position="426"/>
        <end position="436"/>
    </location>
</feature>
<name>A0A2G9WR60_9HYPH</name>
<feature type="region of interest" description="Disordered" evidence="1">
    <location>
        <begin position="424"/>
        <end position="454"/>
    </location>
</feature>
<comment type="caution">
    <text evidence="2">The sequence shown here is derived from an EMBL/GenBank/DDBJ whole genome shotgun (WGS) entry which is preliminary data.</text>
</comment>
<dbReference type="Proteomes" id="UP000231070">
    <property type="component" value="Unassembled WGS sequence"/>
</dbReference>
<feature type="compositionally biased region" description="Polar residues" evidence="1">
    <location>
        <begin position="337"/>
        <end position="363"/>
    </location>
</feature>
<dbReference type="AlphaFoldDB" id="A0A2G9WR60"/>
<dbReference type="EMBL" id="NQVN01000029">
    <property type="protein sequence ID" value="PIO96630.1"/>
    <property type="molecule type" value="Genomic_DNA"/>
</dbReference>
<accession>A0A2G9WR60</accession>
<gene>
    <name evidence="2" type="ORF">CJ014_24595</name>
</gene>
<feature type="compositionally biased region" description="Basic residues" evidence="1">
    <location>
        <begin position="444"/>
        <end position="454"/>
    </location>
</feature>
<feature type="region of interest" description="Disordered" evidence="1">
    <location>
        <begin position="312"/>
        <end position="412"/>
    </location>
</feature>
<reference evidence="2 3" key="1">
    <citation type="submission" date="2017-08" db="EMBL/GenBank/DDBJ databases">
        <title>Pleomorphomonas carboxidotrophicus sp. nov., a new mesophilic hydrogenogenic carboxidotroph.</title>
        <authorList>
            <person name="Esquivel-Elizondo S."/>
            <person name="Krajmalnik-Brown R."/>
            <person name="Maldonado J."/>
        </authorList>
    </citation>
    <scope>NUCLEOTIDE SEQUENCE [LARGE SCALE GENOMIC DNA]</scope>
    <source>
        <strain evidence="2 3">SVCO-16</strain>
    </source>
</reference>
<evidence type="ECO:0000313" key="2">
    <source>
        <dbReference type="EMBL" id="PIO96630.1"/>
    </source>
</evidence>
<proteinExistence type="predicted"/>